<accession>A0ABW5D523</accession>
<comment type="similarity">
    <text evidence="1">Belongs to the UPF0162 family.</text>
</comment>
<organism evidence="3 4">
    <name type="scientific">Luteolibacter algae</name>
    <dbReference type="NCBI Taxonomy" id="454151"/>
    <lineage>
        <taxon>Bacteria</taxon>
        <taxon>Pseudomonadati</taxon>
        <taxon>Verrucomicrobiota</taxon>
        <taxon>Verrucomicrobiia</taxon>
        <taxon>Verrucomicrobiales</taxon>
        <taxon>Verrucomicrobiaceae</taxon>
        <taxon>Luteolibacter</taxon>
    </lineage>
</organism>
<dbReference type="Proteomes" id="UP001597375">
    <property type="component" value="Unassembled WGS sequence"/>
</dbReference>
<dbReference type="PANTHER" id="PTHR31350">
    <property type="entry name" value="SI:DKEY-261L7.2"/>
    <property type="match status" value="1"/>
</dbReference>
<evidence type="ECO:0000259" key="2">
    <source>
        <dbReference type="Pfam" id="PF13369"/>
    </source>
</evidence>
<protein>
    <submittedName>
        <fullName evidence="3">Transglutaminase family protein</fullName>
    </submittedName>
</protein>
<evidence type="ECO:0000256" key="1">
    <source>
        <dbReference type="ARBA" id="ARBA00007100"/>
    </source>
</evidence>
<evidence type="ECO:0000313" key="3">
    <source>
        <dbReference type="EMBL" id="MFD2256132.1"/>
    </source>
</evidence>
<dbReference type="Pfam" id="PF13369">
    <property type="entry name" value="Transglut_core2"/>
    <property type="match status" value="1"/>
</dbReference>
<reference evidence="4" key="1">
    <citation type="journal article" date="2019" name="Int. J. Syst. Evol. Microbiol.">
        <title>The Global Catalogue of Microorganisms (GCM) 10K type strain sequencing project: providing services to taxonomists for standard genome sequencing and annotation.</title>
        <authorList>
            <consortium name="The Broad Institute Genomics Platform"/>
            <consortium name="The Broad Institute Genome Sequencing Center for Infectious Disease"/>
            <person name="Wu L."/>
            <person name="Ma J."/>
        </authorList>
    </citation>
    <scope>NUCLEOTIDE SEQUENCE [LARGE SCALE GENOMIC DNA]</scope>
    <source>
        <strain evidence="4">CGMCC 4.7106</strain>
    </source>
</reference>
<sequence length="287" mass="32788">MNVSPPDIRELTALLKLLDDETPEVRSGVSGRLAEVGGDFSEILPDVARNLKETEKKILADILRPVRRKVLREEWLTPRFGSAALGDDWELFESHLRLLSDFLHDGVSLRQPLSDALDLLAEEIQEAHPLPPTANDIRVFLFEEGRLKGNKSHYYDPHNTDLAWCIAEGKSNPIGLGVIYMLLGQRLNVEIEGISFPGHFLCRIYEESHPLVVDCFDDGRVHSQEILTDPSNDLSREQRQMLRQSADLGMILLRLLNNLIDSFQRMKLVEDAELITEMRDSMQRERR</sequence>
<proteinExistence type="inferred from homology"/>
<feature type="domain" description="Protein SirB1 N-terminal" evidence="2">
    <location>
        <begin position="114"/>
        <end position="256"/>
    </location>
</feature>
<dbReference type="InterPro" id="IPR032698">
    <property type="entry name" value="SirB1_N"/>
</dbReference>
<keyword evidence="4" id="KW-1185">Reference proteome</keyword>
<comment type="caution">
    <text evidence="3">The sequence shown here is derived from an EMBL/GenBank/DDBJ whole genome shotgun (WGS) entry which is preliminary data.</text>
</comment>
<evidence type="ECO:0000313" key="4">
    <source>
        <dbReference type="Proteomes" id="UP001597375"/>
    </source>
</evidence>
<dbReference type="PANTHER" id="PTHR31350:SF27">
    <property type="entry name" value="HEMIMETHYLATED DNA-BINDING DOMAIN-CONTAINING PROTEIN"/>
    <property type="match status" value="1"/>
</dbReference>
<dbReference type="RefSeq" id="WP_386819093.1">
    <property type="nucleotide sequence ID" value="NZ_JBHUIT010000003.1"/>
</dbReference>
<gene>
    <name evidence="3" type="ORF">ACFSSA_05535</name>
</gene>
<dbReference type="EMBL" id="JBHUIT010000003">
    <property type="protein sequence ID" value="MFD2256132.1"/>
    <property type="molecule type" value="Genomic_DNA"/>
</dbReference>
<name>A0ABW5D523_9BACT</name>